<dbReference type="eggNOG" id="COG2519">
    <property type="taxonomic scope" value="Bacteria"/>
</dbReference>
<dbReference type="CDD" id="cd02440">
    <property type="entry name" value="AdoMet_MTases"/>
    <property type="match status" value="1"/>
</dbReference>
<organism evidence="2 3">
    <name type="scientific">Candidatus Scalindua brodae</name>
    <dbReference type="NCBI Taxonomy" id="237368"/>
    <lineage>
        <taxon>Bacteria</taxon>
        <taxon>Pseudomonadati</taxon>
        <taxon>Planctomycetota</taxon>
        <taxon>Candidatus Brocadiia</taxon>
        <taxon>Candidatus Brocadiales</taxon>
        <taxon>Candidatus Scalinduaceae</taxon>
        <taxon>Candidatus Scalindua</taxon>
    </lineage>
</organism>
<reference evidence="2 3" key="1">
    <citation type="submission" date="2014-10" db="EMBL/GenBank/DDBJ databases">
        <title>Draft genome of anammox bacterium scalindua brodae, obtained using differential coverage binning of sequence data from two enrichment reactors.</title>
        <authorList>
            <person name="Speth D.R."/>
            <person name="Russ L."/>
            <person name="Kartal B."/>
            <person name="Op den Camp H.J."/>
            <person name="Dutilh B.E."/>
            <person name="Jetten M.S."/>
        </authorList>
    </citation>
    <scope>NUCLEOTIDE SEQUENCE [LARGE SCALE GENOMIC DNA]</scope>
    <source>
        <strain evidence="2">RU1</strain>
    </source>
</reference>
<sequence length="236" mass="26664">MINYYSPLKSGCVAEYGDNPRNELIDLIKVVPEQIFEIGCGSGATGMAIKQKFPDAKYIGMDSNKDAAEIAQTRLDKVIVSDIDKVPLDTFELEKGCFDLIICADILEHLYDPWKIINDLRGYLTADGRILASIPNVQYIEHIVNVLDGNWKYEDHGLMDATHIRFFTLNEIIKMFNGTGYNITHCSGISNPKMNSDTWPNDFDFGKFVLKNITKEEASKFAVLQYLLIAQKVSHE</sequence>
<dbReference type="Proteomes" id="UP000030652">
    <property type="component" value="Unassembled WGS sequence"/>
</dbReference>
<dbReference type="InterPro" id="IPR029063">
    <property type="entry name" value="SAM-dependent_MTases_sf"/>
</dbReference>
<dbReference type="Gene3D" id="3.40.50.150">
    <property type="entry name" value="Vaccinia Virus protein VP39"/>
    <property type="match status" value="1"/>
</dbReference>
<name>A0A0B0EC08_9BACT</name>
<gene>
    <name evidence="2" type="ORF">SCABRO_03461</name>
</gene>
<dbReference type="AlphaFoldDB" id="A0A0B0EC08"/>
<feature type="domain" description="Methyltransferase type 12" evidence="1">
    <location>
        <begin position="37"/>
        <end position="130"/>
    </location>
</feature>
<evidence type="ECO:0000259" key="1">
    <source>
        <dbReference type="Pfam" id="PF08242"/>
    </source>
</evidence>
<evidence type="ECO:0000313" key="3">
    <source>
        <dbReference type="Proteomes" id="UP000030652"/>
    </source>
</evidence>
<dbReference type="EMBL" id="JRYO01000239">
    <property type="protein sequence ID" value="KHE90797.1"/>
    <property type="molecule type" value="Genomic_DNA"/>
</dbReference>
<dbReference type="InterPro" id="IPR013217">
    <property type="entry name" value="Methyltransf_12"/>
</dbReference>
<dbReference type="PANTHER" id="PTHR43861">
    <property type="entry name" value="TRANS-ACONITATE 2-METHYLTRANSFERASE-RELATED"/>
    <property type="match status" value="1"/>
</dbReference>
<evidence type="ECO:0000313" key="2">
    <source>
        <dbReference type="EMBL" id="KHE90797.1"/>
    </source>
</evidence>
<dbReference type="Pfam" id="PF08242">
    <property type="entry name" value="Methyltransf_12"/>
    <property type="match status" value="1"/>
</dbReference>
<comment type="caution">
    <text evidence="2">The sequence shown here is derived from an EMBL/GenBank/DDBJ whole genome shotgun (WGS) entry which is preliminary data.</text>
</comment>
<dbReference type="SUPFAM" id="SSF53335">
    <property type="entry name" value="S-adenosyl-L-methionine-dependent methyltransferases"/>
    <property type="match status" value="1"/>
</dbReference>
<proteinExistence type="predicted"/>
<protein>
    <submittedName>
        <fullName evidence="2">Two-component response regulator</fullName>
    </submittedName>
</protein>
<accession>A0A0B0EC08</accession>